<reference evidence="1" key="1">
    <citation type="submission" date="2019-09" db="EMBL/GenBank/DDBJ databases">
        <title>Characterisation of the sponge microbiome using genome-centric metagenomics.</title>
        <authorList>
            <person name="Engelberts J.P."/>
            <person name="Robbins S.J."/>
            <person name="De Goeij J.M."/>
            <person name="Aranda M."/>
            <person name="Bell S.C."/>
            <person name="Webster N.S."/>
        </authorList>
    </citation>
    <scope>NUCLEOTIDE SEQUENCE</scope>
    <source>
        <strain evidence="1">SB0664_bin_27</strain>
    </source>
</reference>
<proteinExistence type="predicted"/>
<protein>
    <recommendedName>
        <fullName evidence="2">Glycoside hydrolase family 32 protein</fullName>
    </recommendedName>
</protein>
<name>A0A6B0YNU7_9CHLR</name>
<organism evidence="1">
    <name type="scientific">Caldilineaceae bacterium SB0664_bin_27</name>
    <dbReference type="NCBI Taxonomy" id="2605260"/>
    <lineage>
        <taxon>Bacteria</taxon>
        <taxon>Bacillati</taxon>
        <taxon>Chloroflexota</taxon>
        <taxon>Caldilineae</taxon>
        <taxon>Caldilineales</taxon>
        <taxon>Caldilineaceae</taxon>
    </lineage>
</organism>
<dbReference type="Gene3D" id="2.115.10.20">
    <property type="entry name" value="Glycosyl hydrolase domain, family 43"/>
    <property type="match status" value="1"/>
</dbReference>
<comment type="caution">
    <text evidence="1">The sequence shown here is derived from an EMBL/GenBank/DDBJ whole genome shotgun (WGS) entry which is preliminary data.</text>
</comment>
<evidence type="ECO:0000313" key="1">
    <source>
        <dbReference type="EMBL" id="MXY91821.1"/>
    </source>
</evidence>
<dbReference type="InterPro" id="IPR023296">
    <property type="entry name" value="Glyco_hydro_beta-prop_sf"/>
</dbReference>
<dbReference type="EMBL" id="VXRG01000002">
    <property type="protein sequence ID" value="MXY91821.1"/>
    <property type="molecule type" value="Genomic_DNA"/>
</dbReference>
<gene>
    <name evidence="1" type="ORF">F4Y42_00040</name>
</gene>
<evidence type="ECO:0008006" key="2">
    <source>
        <dbReference type="Google" id="ProtNLM"/>
    </source>
</evidence>
<sequence length="528" mass="59279">MTIANSNEGEIPVNIGSRLELMVDDHLLARLGGGARRRLNRPVPRDIALPLDAPWEGNACGGFAVFEDGGRYRMYYRGQNFEYDGKELGTPGGKYICYAESADGINWERPELGQVEFDGSKKNNILLNASEILNGMFSPFRDGNPACAEETRYKAFSLMQRGDERGLWAYGSPDGIHWSPMSDGPVITRGLLDTQNLAFWDGVRGEYRAYHRNEFRLPQTGEEPYGAHPVQADTDAGRAVSQGVAGGDGSGLRGSRYGRDILTATSTDFVHWTDSVYVNYSEGRHSELYTNQVTPYYRAPHLFLGFPTRYVEHAWSEELEALPEVEHRRMRAAISERYGTALTDGMFMSSRDGYSFNLWPDSFIRPGLRPRDNWTYGDNFQNWGIVVTPSTIAGAPEELSFYVREGYWRDGASALRRYTLRVDGFASVQAPLEGGELVTKPLVFAGRELVLNFSASAAGSLRVELLRDQMNDPVEGFSLEECVEVLGDDLERVLRWRDGRELGGLAGTPVRLRFVLRDAELFSFRFRE</sequence>
<dbReference type="AlphaFoldDB" id="A0A6B0YNU7"/>
<accession>A0A6B0YNU7</accession>
<dbReference type="SUPFAM" id="SSF75005">
    <property type="entry name" value="Arabinanase/levansucrase/invertase"/>
    <property type="match status" value="1"/>
</dbReference>